<dbReference type="CDD" id="cd02440">
    <property type="entry name" value="AdoMet_MTases"/>
    <property type="match status" value="1"/>
</dbReference>
<dbReference type="Gene3D" id="3.40.50.150">
    <property type="entry name" value="Vaccinia Virus protein VP39"/>
    <property type="match status" value="1"/>
</dbReference>
<dbReference type="SUPFAM" id="SSF53335">
    <property type="entry name" value="S-adenosyl-L-methionine-dependent methyltransferases"/>
    <property type="match status" value="1"/>
</dbReference>
<dbReference type="InterPro" id="IPR029063">
    <property type="entry name" value="SAM-dependent_MTases_sf"/>
</dbReference>
<evidence type="ECO:0000256" key="3">
    <source>
        <dbReference type="ARBA" id="ARBA00022679"/>
    </source>
</evidence>
<evidence type="ECO:0000256" key="1">
    <source>
        <dbReference type="ARBA" id="ARBA00010815"/>
    </source>
</evidence>
<organism evidence="6 7">
    <name type="scientific">Balnearium lithotrophicum</name>
    <dbReference type="NCBI Taxonomy" id="223788"/>
    <lineage>
        <taxon>Bacteria</taxon>
        <taxon>Pseudomonadati</taxon>
        <taxon>Aquificota</taxon>
        <taxon>Aquificia</taxon>
        <taxon>Desulfurobacteriales</taxon>
        <taxon>Desulfurobacteriaceae</taxon>
        <taxon>Balnearium</taxon>
    </lineage>
</organism>
<accession>A0A521BNS0</accession>
<dbReference type="InterPro" id="IPR003333">
    <property type="entry name" value="CMAS"/>
</dbReference>
<dbReference type="Pfam" id="PF02353">
    <property type="entry name" value="CMAS"/>
    <property type="match status" value="1"/>
</dbReference>
<proteinExistence type="inferred from homology"/>
<dbReference type="PANTHER" id="PTHR43667">
    <property type="entry name" value="CYCLOPROPANE-FATTY-ACYL-PHOSPHOLIPID SYNTHASE"/>
    <property type="match status" value="1"/>
</dbReference>
<gene>
    <name evidence="6" type="ORF">SAMN06269117_10667</name>
</gene>
<keyword evidence="4" id="KW-0949">S-adenosyl-L-methionine</keyword>
<dbReference type="RefSeq" id="WP_142934697.1">
    <property type="nucleotide sequence ID" value="NZ_FXTM01000006.1"/>
</dbReference>
<evidence type="ECO:0000313" key="6">
    <source>
        <dbReference type="EMBL" id="SMO48756.1"/>
    </source>
</evidence>
<protein>
    <submittedName>
        <fullName evidence="6">Cyclopropane-fatty-acyl-phospholipid synthase</fullName>
    </submittedName>
</protein>
<evidence type="ECO:0000256" key="5">
    <source>
        <dbReference type="ARBA" id="ARBA00023098"/>
    </source>
</evidence>
<sequence>MFNDVCLSEEELLRLNRVLIEKLLEGAPLEDKVSVYLWNGERVWGRGEELRIEIKKVWALREALSEFSDLSLAESYIYDLLDLKGDIYLVFPIADWLIEKFSSLRKKLELLKTIRKIPKLKELEKCRAEVRGELHSIERDKQAVQYHYDVSNDFYKLFLDKNMVYSCGYFKTPEDPLDRAQEQKLDYICRKLRLKPGEKFLDIGCGWGSLIVHASKKYGAKSVGITLSKNQYEFVRERIKKEGLEEKCKVLLADYREITDWGYYDKIASIGMFEHVGKKRALTYFKQAYKLLKYGGVFLNHAISSNYHEYGKPPSQFIRKYVFPDGELLPIYLTIEEAEEAGFEVRDVESLREHYALTLMHWVRNLEKNHGKAVEVAGEVKYRIWRLYMASSAYQFLTNRIGLYQTLLVKTKPNGDSGFPLTREYMYREGA</sequence>
<comment type="similarity">
    <text evidence="1">Belongs to the CFA/CMAS family.</text>
</comment>
<keyword evidence="2" id="KW-0489">Methyltransferase</keyword>
<dbReference type="GO" id="GO:0008168">
    <property type="term" value="F:methyltransferase activity"/>
    <property type="evidence" value="ECO:0007669"/>
    <property type="project" value="UniProtKB-KW"/>
</dbReference>
<dbReference type="GO" id="GO:0008610">
    <property type="term" value="P:lipid biosynthetic process"/>
    <property type="evidence" value="ECO:0007669"/>
    <property type="project" value="InterPro"/>
</dbReference>
<evidence type="ECO:0000313" key="7">
    <source>
        <dbReference type="Proteomes" id="UP000317315"/>
    </source>
</evidence>
<keyword evidence="5" id="KW-0443">Lipid metabolism</keyword>
<reference evidence="6 7" key="1">
    <citation type="submission" date="2017-05" db="EMBL/GenBank/DDBJ databases">
        <authorList>
            <person name="Varghese N."/>
            <person name="Submissions S."/>
        </authorList>
    </citation>
    <scope>NUCLEOTIDE SEQUENCE [LARGE SCALE GENOMIC DNA]</scope>
    <source>
        <strain evidence="6 7">DSM 16304</strain>
    </source>
</reference>
<keyword evidence="7" id="KW-1185">Reference proteome</keyword>
<name>A0A521BNS0_9BACT</name>
<dbReference type="GO" id="GO:0032259">
    <property type="term" value="P:methylation"/>
    <property type="evidence" value="ECO:0007669"/>
    <property type="project" value="UniProtKB-KW"/>
</dbReference>
<dbReference type="InterPro" id="IPR050723">
    <property type="entry name" value="CFA/CMAS"/>
</dbReference>
<dbReference type="EMBL" id="FXTM01000006">
    <property type="protein sequence ID" value="SMO48756.1"/>
    <property type="molecule type" value="Genomic_DNA"/>
</dbReference>
<dbReference type="OrthoDB" id="9782855at2"/>
<keyword evidence="3" id="KW-0808">Transferase</keyword>
<dbReference type="AlphaFoldDB" id="A0A521BNS0"/>
<dbReference type="Proteomes" id="UP000317315">
    <property type="component" value="Unassembled WGS sequence"/>
</dbReference>
<dbReference type="PANTHER" id="PTHR43667:SF1">
    <property type="entry name" value="CYCLOPROPANE-FATTY-ACYL-PHOSPHOLIPID SYNTHASE"/>
    <property type="match status" value="1"/>
</dbReference>
<evidence type="ECO:0000256" key="4">
    <source>
        <dbReference type="ARBA" id="ARBA00022691"/>
    </source>
</evidence>
<evidence type="ECO:0000256" key="2">
    <source>
        <dbReference type="ARBA" id="ARBA00022603"/>
    </source>
</evidence>
<dbReference type="PIRSF" id="PIRSF003085">
    <property type="entry name" value="CMAS"/>
    <property type="match status" value="1"/>
</dbReference>